<dbReference type="STRING" id="551991.SAMN05192529_10570"/>
<sequence length="337" mass="38492">MIKRFKLPLALIVFSALLFSACDKLLPDERESVATNSSFTQDVYTPILGRATLYNTFNVGNSTQPLTFEIINPRTYTGEAAPELTDVFPVTVWKEAYTGDETSLEEINNKRGTENHHLFEIREHSGQFIMWPEAKSTFVHAQPDSGYVFDVEMSNSGGRRYFRNMRLKPYREVPVEPTTQDPVTGQSTYLGTGPSSWSNIFGERSGQLIYDIGVVFHKVSDEGNSLTFQFYDTLQNPINPKKFNLTDWEHLVHGFDMKMTDTGVTYQVAFPIPLTNVKTRYTTTDGLKAHVAFSYDRMGFGDRRVVADLQLDFAIYEPGQWEVKFLFQDDNPKFEDE</sequence>
<name>A0A1H3XDS0_9BACT</name>
<reference evidence="2 3" key="1">
    <citation type="submission" date="2016-10" db="EMBL/GenBank/DDBJ databases">
        <authorList>
            <person name="de Groot N.N."/>
        </authorList>
    </citation>
    <scope>NUCLEOTIDE SEQUENCE [LARGE SCALE GENOMIC DNA]</scope>
    <source>
        <strain evidence="2 3">Vu-144</strain>
    </source>
</reference>
<proteinExistence type="predicted"/>
<keyword evidence="3" id="KW-1185">Reference proteome</keyword>
<dbReference type="EMBL" id="FNQY01000005">
    <property type="protein sequence ID" value="SDZ96688.1"/>
    <property type="molecule type" value="Genomic_DNA"/>
</dbReference>
<accession>A0A1H3XDS0</accession>
<feature type="chain" id="PRO_5011793921" description="DUF5007 domain-containing protein" evidence="1">
    <location>
        <begin position="22"/>
        <end position="337"/>
    </location>
</feature>
<dbReference type="RefSeq" id="WP_091395035.1">
    <property type="nucleotide sequence ID" value="NZ_FNQY01000005.1"/>
</dbReference>
<keyword evidence="1" id="KW-0732">Signal</keyword>
<evidence type="ECO:0000256" key="1">
    <source>
        <dbReference type="SAM" id="SignalP"/>
    </source>
</evidence>
<dbReference type="PROSITE" id="PS51257">
    <property type="entry name" value="PROKAR_LIPOPROTEIN"/>
    <property type="match status" value="1"/>
</dbReference>
<feature type="signal peptide" evidence="1">
    <location>
        <begin position="1"/>
        <end position="21"/>
    </location>
</feature>
<gene>
    <name evidence="2" type="ORF">SAMN05192529_10570</name>
</gene>
<dbReference type="InterPro" id="IPR032173">
    <property type="entry name" value="DUF5007"/>
</dbReference>
<dbReference type="Pfam" id="PF16398">
    <property type="entry name" value="DUF5007"/>
    <property type="match status" value="1"/>
</dbReference>
<evidence type="ECO:0008006" key="4">
    <source>
        <dbReference type="Google" id="ProtNLM"/>
    </source>
</evidence>
<dbReference type="AlphaFoldDB" id="A0A1H3XDS0"/>
<protein>
    <recommendedName>
        <fullName evidence="4">DUF5007 domain-containing protein</fullName>
    </recommendedName>
</protein>
<evidence type="ECO:0000313" key="2">
    <source>
        <dbReference type="EMBL" id="SDZ96688.1"/>
    </source>
</evidence>
<evidence type="ECO:0000313" key="3">
    <source>
        <dbReference type="Proteomes" id="UP000199041"/>
    </source>
</evidence>
<dbReference type="OrthoDB" id="737630at2"/>
<dbReference type="Proteomes" id="UP000199041">
    <property type="component" value="Unassembled WGS sequence"/>
</dbReference>
<organism evidence="2 3">
    <name type="scientific">Arachidicoccus rhizosphaerae</name>
    <dbReference type="NCBI Taxonomy" id="551991"/>
    <lineage>
        <taxon>Bacteria</taxon>
        <taxon>Pseudomonadati</taxon>
        <taxon>Bacteroidota</taxon>
        <taxon>Chitinophagia</taxon>
        <taxon>Chitinophagales</taxon>
        <taxon>Chitinophagaceae</taxon>
        <taxon>Arachidicoccus</taxon>
    </lineage>
</organism>